<dbReference type="SUPFAM" id="SSF55048">
    <property type="entry name" value="Probable ACP-binding domain of malonyl-CoA ACP transacylase"/>
    <property type="match status" value="1"/>
</dbReference>
<reference evidence="3" key="1">
    <citation type="submission" date="2020-04" db="EMBL/GenBank/DDBJ databases">
        <title>Deep metagenomics examines the oral microbiome during advanced dental caries in children, revealing novel taxa and co-occurrences with host molecules.</title>
        <authorList>
            <person name="Baker J.L."/>
            <person name="Morton J.T."/>
            <person name="Dinis M."/>
            <person name="Alvarez R."/>
            <person name="Tran N.C."/>
            <person name="Knight R."/>
            <person name="Edlund A."/>
        </authorList>
    </citation>
    <scope>NUCLEOTIDE SEQUENCE</scope>
    <source>
        <strain evidence="3">JCVI_32_bin.64</strain>
    </source>
</reference>
<evidence type="ECO:0000259" key="2">
    <source>
        <dbReference type="Pfam" id="PF22690"/>
    </source>
</evidence>
<organism evidence="3 4">
    <name type="scientific">Schaalia georgiae</name>
    <dbReference type="NCBI Taxonomy" id="52768"/>
    <lineage>
        <taxon>Bacteria</taxon>
        <taxon>Bacillati</taxon>
        <taxon>Actinomycetota</taxon>
        <taxon>Actinomycetes</taxon>
        <taxon>Actinomycetales</taxon>
        <taxon>Actinomycetaceae</taxon>
        <taxon>Schaalia</taxon>
    </lineage>
</organism>
<dbReference type="Proteomes" id="UP000718630">
    <property type="component" value="Unassembled WGS sequence"/>
</dbReference>
<gene>
    <name evidence="3" type="ORF">HXK03_04960</name>
</gene>
<dbReference type="GO" id="GO:0016740">
    <property type="term" value="F:transferase activity"/>
    <property type="evidence" value="ECO:0007669"/>
    <property type="project" value="UniProtKB-KW"/>
</dbReference>
<proteinExistence type="predicted"/>
<dbReference type="InterPro" id="IPR055118">
    <property type="entry name" value="FAS-like_AT_central"/>
</dbReference>
<dbReference type="PANTHER" id="PTHR10982">
    <property type="entry name" value="MALONYL COA-ACYL CARRIER PROTEIN TRANSACYLASE"/>
    <property type="match status" value="1"/>
</dbReference>
<dbReference type="SUPFAM" id="SSF52151">
    <property type="entry name" value="FabD/lysophospholipase-like"/>
    <property type="match status" value="1"/>
</dbReference>
<feature type="non-terminal residue" evidence="3">
    <location>
        <position position="275"/>
    </location>
</feature>
<dbReference type="Pfam" id="PF22690">
    <property type="entry name" value="FAS_AT_central"/>
    <property type="match status" value="1"/>
</dbReference>
<dbReference type="InterPro" id="IPR050830">
    <property type="entry name" value="Fungal_FAS"/>
</dbReference>
<accession>A0A929QYU1</accession>
<dbReference type="InterPro" id="IPR016035">
    <property type="entry name" value="Acyl_Trfase/lysoPLipase"/>
</dbReference>
<name>A0A929QYU1_9ACTO</name>
<keyword evidence="1" id="KW-0808">Transferase</keyword>
<dbReference type="Gene3D" id="3.30.70.3320">
    <property type="match status" value="1"/>
</dbReference>
<dbReference type="AlphaFoldDB" id="A0A929QYU1"/>
<evidence type="ECO:0000313" key="3">
    <source>
        <dbReference type="EMBL" id="MBF0940207.1"/>
    </source>
</evidence>
<dbReference type="EMBL" id="JABZFZ010000230">
    <property type="protein sequence ID" value="MBF0940207.1"/>
    <property type="molecule type" value="Genomic_DNA"/>
</dbReference>
<dbReference type="PANTHER" id="PTHR10982:SF21">
    <property type="entry name" value="FATTY ACID SYNTHASE SUBUNIT BETA"/>
    <property type="match status" value="1"/>
</dbReference>
<evidence type="ECO:0000256" key="1">
    <source>
        <dbReference type="ARBA" id="ARBA00022679"/>
    </source>
</evidence>
<protein>
    <submittedName>
        <fullName evidence="3">ACP S-malonyltransferase</fullName>
    </submittedName>
</protein>
<feature type="domain" description="Fatty acid synthase-like central AT" evidence="2">
    <location>
        <begin position="179"/>
        <end position="257"/>
    </location>
</feature>
<dbReference type="InterPro" id="IPR016036">
    <property type="entry name" value="Malonyl_transacylase_ACP-bd"/>
</dbReference>
<sequence length="275" mass="28237">MPSFLSSLSSTPYAMVFAGQATPWREGLDEVAHDPEIAALLGRVLAASDDLLSPVRRELATQSVASLPFSLPAAAGEPAVARRGGGPDEAALSVPGIVLSQLGALMDLSRAGVDFASHPPVAFEGHSQGVLGVEAARAWIDGDEARAATVFALARLIGAAAARQTRRLRAAHADGATYMVSVRGVSDALLASLISQLTTTQYPLSVALRNDTDAHVVSGAPADLAALVAAAERAGAADKAAHDAHQVGGRPLEPVCEFLPVHVPFHSPLLSSALD</sequence>
<comment type="caution">
    <text evidence="3">The sequence shown here is derived from an EMBL/GenBank/DDBJ whole genome shotgun (WGS) entry which is preliminary data.</text>
</comment>
<evidence type="ECO:0000313" key="4">
    <source>
        <dbReference type="Proteomes" id="UP000718630"/>
    </source>
</evidence>